<sequence length="159" mass="17266">MYVNRILSIGLLSMVIGLAPSSRAADMSDPGSIPEPTLAEKGIWGAIAYSTTDNRHGFFWGADKRDEAENIALKYCENADGKNCKIVTVFRNHRHWNDDDGTGFPYEHCAALSVGKPAAGGTSPWGAASDETRQKAEERATNLCGGEGQDCKIREWVCT</sequence>
<organism evidence="3 4">
    <name type="scientific">Phyllobacterium zundukense</name>
    <dbReference type="NCBI Taxonomy" id="1867719"/>
    <lineage>
        <taxon>Bacteria</taxon>
        <taxon>Pseudomonadati</taxon>
        <taxon>Pseudomonadota</taxon>
        <taxon>Alphaproteobacteria</taxon>
        <taxon>Hyphomicrobiales</taxon>
        <taxon>Phyllobacteriaceae</taxon>
        <taxon>Phyllobacterium</taxon>
    </lineage>
</organism>
<dbReference type="KEGG" id="pht:BLM14_20370"/>
<dbReference type="AlphaFoldDB" id="A0A2N9VQN6"/>
<evidence type="ECO:0000313" key="4">
    <source>
        <dbReference type="Proteomes" id="UP000232163"/>
    </source>
</evidence>
<feature type="domain" description="DUF4189" evidence="2">
    <location>
        <begin position="44"/>
        <end position="93"/>
    </location>
</feature>
<feature type="signal peptide" evidence="1">
    <location>
        <begin position="1"/>
        <end position="24"/>
    </location>
</feature>
<accession>A0A2N9VQN6</accession>
<comment type="caution">
    <text evidence="3">The sequence shown here is derived from an EMBL/GenBank/DDBJ whole genome shotgun (WGS) entry which is preliminary data.</text>
</comment>
<keyword evidence="4" id="KW-1185">Reference proteome</keyword>
<feature type="domain" description="DUF4189" evidence="2">
    <location>
        <begin position="106"/>
        <end position="158"/>
    </location>
</feature>
<name>A0A2N9VQN6_9HYPH</name>
<evidence type="ECO:0000259" key="2">
    <source>
        <dbReference type="Pfam" id="PF13827"/>
    </source>
</evidence>
<dbReference type="Proteomes" id="UP000232163">
    <property type="component" value="Unassembled WGS sequence"/>
</dbReference>
<evidence type="ECO:0000256" key="1">
    <source>
        <dbReference type="SAM" id="SignalP"/>
    </source>
</evidence>
<feature type="chain" id="PRO_5014647287" description="DUF4189 domain-containing protein" evidence="1">
    <location>
        <begin position="25"/>
        <end position="159"/>
    </location>
</feature>
<keyword evidence="1" id="KW-0732">Signal</keyword>
<reference evidence="3 4" key="1">
    <citation type="journal article" date="2017" name="Int J Environ Stud">
        <title>Does the Miocene-Pliocene relict legume Oxytropis triphylla form nitrogen-fixing nodules with a combination of bacterial strains?</title>
        <authorList>
            <person name="Safronova V."/>
            <person name="Belimov A."/>
            <person name="Sazanova A."/>
            <person name="Kuznetsova I."/>
            <person name="Popova J."/>
            <person name="Andronov E."/>
            <person name="Verkhozina A."/>
            <person name="Tikhonovich I."/>
        </authorList>
    </citation>
    <scope>NUCLEOTIDE SEQUENCE [LARGE SCALE GENOMIC DNA]</scope>
    <source>
        <strain evidence="3 4">Tri-38</strain>
    </source>
</reference>
<dbReference type="EMBL" id="MZMT01000055">
    <property type="protein sequence ID" value="PIO41804.1"/>
    <property type="molecule type" value="Genomic_DNA"/>
</dbReference>
<proteinExistence type="predicted"/>
<dbReference type="RefSeq" id="WP_418314260.1">
    <property type="nucleotide sequence ID" value="NZ_CP017941.1"/>
</dbReference>
<gene>
    <name evidence="3" type="ORF">B5P45_26675</name>
</gene>
<dbReference type="Pfam" id="PF13827">
    <property type="entry name" value="DUF4189"/>
    <property type="match status" value="2"/>
</dbReference>
<dbReference type="InterPro" id="IPR025240">
    <property type="entry name" value="DUF4189"/>
</dbReference>
<evidence type="ECO:0000313" key="3">
    <source>
        <dbReference type="EMBL" id="PIO41804.1"/>
    </source>
</evidence>
<protein>
    <recommendedName>
        <fullName evidence="2">DUF4189 domain-containing protein</fullName>
    </recommendedName>
</protein>